<dbReference type="PANTHER" id="PTHR46961:SF20">
    <property type="entry name" value="LOW QUALITY PROTEIN: DYNEIN BETA CHAIN, CILIARY-LIKE"/>
    <property type="match status" value="1"/>
</dbReference>
<dbReference type="InterPro" id="IPR026983">
    <property type="entry name" value="DHC"/>
</dbReference>
<comment type="caution">
    <text evidence="3">The sequence shown here is derived from an EMBL/GenBank/DDBJ whole genome shotgun (WGS) entry which is preliminary data.</text>
</comment>
<dbReference type="GO" id="GO:0045505">
    <property type="term" value="F:dynein intermediate chain binding"/>
    <property type="evidence" value="ECO:0007669"/>
    <property type="project" value="InterPro"/>
</dbReference>
<sequence>MLALRDFNLPKIVGEDVGVFMGLIGDLFPALDVPRKKNPVLEKSVRDAIAELKLQPEDSFVLKVLQLSDFVGRSALRVCDWSRWFRKEQRLQDPPHRPSAEGGTSTGPRSQSQSGHQRRALRHHQPCNQRMEGW</sequence>
<evidence type="ECO:0000259" key="2">
    <source>
        <dbReference type="Pfam" id="PF12774"/>
    </source>
</evidence>
<dbReference type="InterPro" id="IPR043157">
    <property type="entry name" value="Dynein_AAA1S"/>
</dbReference>
<accession>A0AAV4V6E3</accession>
<feature type="compositionally biased region" description="Basic residues" evidence="1">
    <location>
        <begin position="116"/>
        <end position="125"/>
    </location>
</feature>
<dbReference type="AlphaFoldDB" id="A0AAV4V6E3"/>
<feature type="domain" description="Dynein heavy chain hydrolytic ATP-binding dynein motor region" evidence="2">
    <location>
        <begin position="1"/>
        <end position="71"/>
    </location>
</feature>
<proteinExistence type="predicted"/>
<name>A0AAV4V6E3_CAEEX</name>
<dbReference type="PANTHER" id="PTHR46961">
    <property type="entry name" value="DYNEIN HEAVY CHAIN 1, AXONEMAL-LIKE PROTEIN"/>
    <property type="match status" value="1"/>
</dbReference>
<dbReference type="Pfam" id="PF12774">
    <property type="entry name" value="AAA_6"/>
    <property type="match status" value="1"/>
</dbReference>
<evidence type="ECO:0000313" key="3">
    <source>
        <dbReference type="EMBL" id="GIY65792.1"/>
    </source>
</evidence>
<feature type="region of interest" description="Disordered" evidence="1">
    <location>
        <begin position="90"/>
        <end position="134"/>
    </location>
</feature>
<evidence type="ECO:0000313" key="4">
    <source>
        <dbReference type="Proteomes" id="UP001054945"/>
    </source>
</evidence>
<feature type="compositionally biased region" description="Basic and acidic residues" evidence="1">
    <location>
        <begin position="90"/>
        <end position="99"/>
    </location>
</feature>
<dbReference type="GO" id="GO:0051959">
    <property type="term" value="F:dynein light intermediate chain binding"/>
    <property type="evidence" value="ECO:0007669"/>
    <property type="project" value="InterPro"/>
</dbReference>
<evidence type="ECO:0000256" key="1">
    <source>
        <dbReference type="SAM" id="MobiDB-lite"/>
    </source>
</evidence>
<dbReference type="Gene3D" id="1.10.8.710">
    <property type="match status" value="1"/>
</dbReference>
<protein>
    <submittedName>
        <fullName evidence="3">Dynein heavy chain 17, axonemal</fullName>
    </submittedName>
</protein>
<reference evidence="3 4" key="1">
    <citation type="submission" date="2021-06" db="EMBL/GenBank/DDBJ databases">
        <title>Caerostris extrusa draft genome.</title>
        <authorList>
            <person name="Kono N."/>
            <person name="Arakawa K."/>
        </authorList>
    </citation>
    <scope>NUCLEOTIDE SEQUENCE [LARGE SCALE GENOMIC DNA]</scope>
</reference>
<keyword evidence="4" id="KW-1185">Reference proteome</keyword>
<dbReference type="InterPro" id="IPR035699">
    <property type="entry name" value="AAA_6"/>
</dbReference>
<dbReference type="GO" id="GO:0005524">
    <property type="term" value="F:ATP binding"/>
    <property type="evidence" value="ECO:0007669"/>
    <property type="project" value="InterPro"/>
</dbReference>
<dbReference type="GO" id="GO:0030286">
    <property type="term" value="C:dynein complex"/>
    <property type="evidence" value="ECO:0007669"/>
    <property type="project" value="InterPro"/>
</dbReference>
<dbReference type="EMBL" id="BPLR01014027">
    <property type="protein sequence ID" value="GIY65792.1"/>
    <property type="molecule type" value="Genomic_DNA"/>
</dbReference>
<dbReference type="Proteomes" id="UP001054945">
    <property type="component" value="Unassembled WGS sequence"/>
</dbReference>
<dbReference type="GO" id="GO:0007018">
    <property type="term" value="P:microtubule-based movement"/>
    <property type="evidence" value="ECO:0007669"/>
    <property type="project" value="InterPro"/>
</dbReference>
<feature type="compositionally biased region" description="Polar residues" evidence="1">
    <location>
        <begin position="102"/>
        <end position="115"/>
    </location>
</feature>
<organism evidence="3 4">
    <name type="scientific">Caerostris extrusa</name>
    <name type="common">Bark spider</name>
    <name type="synonym">Caerostris bankana</name>
    <dbReference type="NCBI Taxonomy" id="172846"/>
    <lineage>
        <taxon>Eukaryota</taxon>
        <taxon>Metazoa</taxon>
        <taxon>Ecdysozoa</taxon>
        <taxon>Arthropoda</taxon>
        <taxon>Chelicerata</taxon>
        <taxon>Arachnida</taxon>
        <taxon>Araneae</taxon>
        <taxon>Araneomorphae</taxon>
        <taxon>Entelegynae</taxon>
        <taxon>Araneoidea</taxon>
        <taxon>Araneidae</taxon>
        <taxon>Caerostris</taxon>
    </lineage>
</organism>
<gene>
    <name evidence="3" type="primary">DNAH17</name>
    <name evidence="3" type="ORF">CEXT_440451</name>
</gene>